<dbReference type="GO" id="GO:0036104">
    <property type="term" value="P:Kdo2-lipid A biosynthetic process"/>
    <property type="evidence" value="ECO:0007669"/>
    <property type="project" value="UniProtKB-UniPathway"/>
</dbReference>
<dbReference type="EMBL" id="CP069798">
    <property type="protein sequence ID" value="QRQ81953.1"/>
    <property type="molecule type" value="Genomic_DNA"/>
</dbReference>
<comment type="pathway">
    <text evidence="9 11">Lipid metabolism; fatty acid biosynthesis.</text>
</comment>
<accession>A0A892ZH36</accession>
<evidence type="ECO:0000256" key="11">
    <source>
        <dbReference type="RuleBase" id="RU003545"/>
    </source>
</evidence>
<evidence type="ECO:0000256" key="6">
    <source>
        <dbReference type="ARBA" id="ARBA00023098"/>
    </source>
</evidence>
<dbReference type="FunFam" id="1.10.1200.10:FF:000001">
    <property type="entry name" value="Acyl carrier protein"/>
    <property type="match status" value="1"/>
</dbReference>
<reference evidence="13" key="1">
    <citation type="submission" date="2021-02" db="EMBL/GenBank/DDBJ databases">
        <title>Neisseriaceae sp. 26B isolated from the cloaca of a Common Toad-headed Turtle (Mesoclemmys nasuta).</title>
        <authorList>
            <person name="Spergser J."/>
            <person name="Busse H.-J."/>
        </authorList>
    </citation>
    <scope>NUCLEOTIDE SEQUENCE</scope>
    <source>
        <strain evidence="13">26B</strain>
    </source>
</reference>
<keyword evidence="9" id="KW-0963">Cytoplasm</keyword>
<evidence type="ECO:0000256" key="7">
    <source>
        <dbReference type="ARBA" id="ARBA00023160"/>
    </source>
</evidence>
<dbReference type="InterPro" id="IPR020806">
    <property type="entry name" value="PKS_PP-bd"/>
</dbReference>
<keyword evidence="7 9" id="KW-0275">Fatty acid biosynthesis</keyword>
<evidence type="ECO:0000256" key="9">
    <source>
        <dbReference type="HAMAP-Rule" id="MF_01217"/>
    </source>
</evidence>
<dbReference type="NCBIfam" id="NF002148">
    <property type="entry name" value="PRK00982.1-2"/>
    <property type="match status" value="1"/>
</dbReference>
<dbReference type="PANTHER" id="PTHR20863:SF76">
    <property type="entry name" value="CARRIER DOMAIN-CONTAINING PROTEIN"/>
    <property type="match status" value="1"/>
</dbReference>
<protein>
    <recommendedName>
        <fullName evidence="9 10">Acyl carrier protein</fullName>
        <shortName evidence="9">ACP</shortName>
    </recommendedName>
</protein>
<dbReference type="NCBIfam" id="TIGR00517">
    <property type="entry name" value="acyl_carrier"/>
    <property type="match status" value="1"/>
</dbReference>
<dbReference type="SMART" id="SM00823">
    <property type="entry name" value="PKS_PP"/>
    <property type="match status" value="1"/>
</dbReference>
<evidence type="ECO:0000256" key="10">
    <source>
        <dbReference type="NCBIfam" id="TIGR00517"/>
    </source>
</evidence>
<dbReference type="RefSeq" id="WP_230339251.1">
    <property type="nucleotide sequence ID" value="NZ_CP069798.1"/>
</dbReference>
<gene>
    <name evidence="9 13" type="primary">acpP</name>
    <name evidence="13" type="ORF">JQU52_00460</name>
</gene>
<evidence type="ECO:0000313" key="13">
    <source>
        <dbReference type="EMBL" id="QRQ81953.1"/>
    </source>
</evidence>
<keyword evidence="4 9" id="KW-0597">Phosphoprotein</keyword>
<comment type="similarity">
    <text evidence="9">Belongs to the acyl carrier protein (ACP) family.</text>
</comment>
<evidence type="ECO:0000313" key="14">
    <source>
        <dbReference type="Proteomes" id="UP000653156"/>
    </source>
</evidence>
<dbReference type="NCBIfam" id="NF002151">
    <property type="entry name" value="PRK00982.1-5"/>
    <property type="match status" value="1"/>
</dbReference>
<keyword evidence="3 9" id="KW-0444">Lipid biosynthesis</keyword>
<feature type="modified residue" description="O-(pantetheine 4'-phosphoryl)serine" evidence="9">
    <location>
        <position position="38"/>
    </location>
</feature>
<dbReference type="Gene3D" id="1.10.1200.10">
    <property type="entry name" value="ACP-like"/>
    <property type="match status" value="1"/>
</dbReference>
<dbReference type="NCBIfam" id="NF002149">
    <property type="entry name" value="PRK00982.1-3"/>
    <property type="match status" value="1"/>
</dbReference>
<sequence length="79" mass="8725">MENNIEQRVKKIVAEQLGVSEAEVKNESSFQEDLGADSLDTVELVMALEEAFGCEIPDEEAEKITTVQQAIDFVSAHLN</sequence>
<evidence type="ECO:0000256" key="8">
    <source>
        <dbReference type="ARBA" id="ARBA00024328"/>
    </source>
</evidence>
<evidence type="ECO:0000256" key="4">
    <source>
        <dbReference type="ARBA" id="ARBA00022553"/>
    </source>
</evidence>
<dbReference type="PROSITE" id="PS50075">
    <property type="entry name" value="CARRIER"/>
    <property type="match status" value="1"/>
</dbReference>
<keyword evidence="2 9" id="KW-0596">Phosphopantetheine</keyword>
<dbReference type="InterPro" id="IPR036736">
    <property type="entry name" value="ACP-like_sf"/>
</dbReference>
<keyword evidence="5 9" id="KW-0276">Fatty acid metabolism</keyword>
<dbReference type="SUPFAM" id="SSF47336">
    <property type="entry name" value="ACP-like"/>
    <property type="match status" value="1"/>
</dbReference>
<evidence type="ECO:0000259" key="12">
    <source>
        <dbReference type="PROSITE" id="PS50075"/>
    </source>
</evidence>
<evidence type="ECO:0000256" key="5">
    <source>
        <dbReference type="ARBA" id="ARBA00022832"/>
    </source>
</evidence>
<dbReference type="UniPathway" id="UPA00360"/>
<comment type="PTM">
    <text evidence="9">4'-phosphopantetheine is transferred from CoA to a specific serine of apo-ACP by AcpS. This modification is essential for activity because fatty acids are bound in thioester linkage to the sulfhydryl of the prosthetic group.</text>
</comment>
<dbReference type="GO" id="GO:0000035">
    <property type="term" value="F:acyl binding"/>
    <property type="evidence" value="ECO:0007669"/>
    <property type="project" value="TreeGrafter"/>
</dbReference>
<dbReference type="GO" id="GO:0009245">
    <property type="term" value="P:lipid A biosynthetic process"/>
    <property type="evidence" value="ECO:0007669"/>
    <property type="project" value="TreeGrafter"/>
</dbReference>
<dbReference type="PROSITE" id="PS00012">
    <property type="entry name" value="PHOSPHOPANTETHEINE"/>
    <property type="match status" value="1"/>
</dbReference>
<name>A0A892ZH36_9NEIS</name>
<evidence type="ECO:0000256" key="2">
    <source>
        <dbReference type="ARBA" id="ARBA00022450"/>
    </source>
</evidence>
<evidence type="ECO:0000256" key="3">
    <source>
        <dbReference type="ARBA" id="ARBA00022516"/>
    </source>
</evidence>
<comment type="pathway">
    <text evidence="8">Glycolipid biosynthesis; KDO(2)-lipid A biosynthesis.</text>
</comment>
<dbReference type="GO" id="GO:0000036">
    <property type="term" value="F:acyl carrier activity"/>
    <property type="evidence" value="ECO:0007669"/>
    <property type="project" value="UniProtKB-UniRule"/>
</dbReference>
<comment type="PTM">
    <text evidence="11">4'-phosphopantetheine is transferred from CoA to a specific serine of apo-ACP by acpS.</text>
</comment>
<dbReference type="GO" id="GO:0031177">
    <property type="term" value="F:phosphopantetheine binding"/>
    <property type="evidence" value="ECO:0007669"/>
    <property type="project" value="InterPro"/>
</dbReference>
<keyword evidence="14" id="KW-1185">Reference proteome</keyword>
<dbReference type="HAMAP" id="MF_01217">
    <property type="entry name" value="Acyl_carrier"/>
    <property type="match status" value="1"/>
</dbReference>
<dbReference type="NCBIfam" id="NF002150">
    <property type="entry name" value="PRK00982.1-4"/>
    <property type="match status" value="1"/>
</dbReference>
<dbReference type="GO" id="GO:0005829">
    <property type="term" value="C:cytosol"/>
    <property type="evidence" value="ECO:0007669"/>
    <property type="project" value="TreeGrafter"/>
</dbReference>
<dbReference type="InterPro" id="IPR009081">
    <property type="entry name" value="PP-bd_ACP"/>
</dbReference>
<evidence type="ECO:0000256" key="1">
    <source>
        <dbReference type="ARBA" id="ARBA00003180"/>
    </source>
</evidence>
<proteinExistence type="inferred from homology"/>
<dbReference type="Proteomes" id="UP000653156">
    <property type="component" value="Chromosome"/>
</dbReference>
<comment type="function">
    <text evidence="1 9 11">Carrier of the growing fatty acid chain in fatty acid biosynthesis.</text>
</comment>
<dbReference type="GO" id="GO:0016020">
    <property type="term" value="C:membrane"/>
    <property type="evidence" value="ECO:0007669"/>
    <property type="project" value="GOC"/>
</dbReference>
<comment type="subcellular location">
    <subcellularLocation>
        <location evidence="9">Cytoplasm</location>
    </subcellularLocation>
</comment>
<dbReference type="UniPathway" id="UPA00094"/>
<organism evidence="13 14">
    <name type="scientific">Paralysiella testudinis</name>
    <dbReference type="NCBI Taxonomy" id="2809020"/>
    <lineage>
        <taxon>Bacteria</taxon>
        <taxon>Pseudomonadati</taxon>
        <taxon>Pseudomonadota</taxon>
        <taxon>Betaproteobacteria</taxon>
        <taxon>Neisseriales</taxon>
        <taxon>Neisseriaceae</taxon>
        <taxon>Paralysiella</taxon>
    </lineage>
</organism>
<dbReference type="KEGG" id="ptes:JQU52_00460"/>
<feature type="domain" description="Carrier" evidence="12">
    <location>
        <begin position="3"/>
        <end position="78"/>
    </location>
</feature>
<dbReference type="Pfam" id="PF00550">
    <property type="entry name" value="PP-binding"/>
    <property type="match status" value="1"/>
</dbReference>
<dbReference type="AlphaFoldDB" id="A0A892ZH36"/>
<keyword evidence="6 9" id="KW-0443">Lipid metabolism</keyword>
<dbReference type="PANTHER" id="PTHR20863">
    <property type="entry name" value="ACYL CARRIER PROTEIN"/>
    <property type="match status" value="1"/>
</dbReference>
<dbReference type="InterPro" id="IPR003231">
    <property type="entry name" value="ACP"/>
</dbReference>
<dbReference type="InterPro" id="IPR006162">
    <property type="entry name" value="Ppantetheine_attach_site"/>
</dbReference>